<dbReference type="GO" id="GO:0005886">
    <property type="term" value="C:plasma membrane"/>
    <property type="evidence" value="ECO:0007669"/>
    <property type="project" value="TreeGrafter"/>
</dbReference>
<dbReference type="Pfam" id="PF04089">
    <property type="entry name" value="BRICHOS"/>
    <property type="match status" value="1"/>
</dbReference>
<proteinExistence type="inferred from homology"/>
<evidence type="ECO:0000256" key="6">
    <source>
        <dbReference type="ARBA" id="ARBA00023136"/>
    </source>
</evidence>
<accession>A0A914WE70</accession>
<organism evidence="11 12">
    <name type="scientific">Plectus sambesii</name>
    <dbReference type="NCBI Taxonomy" id="2011161"/>
    <lineage>
        <taxon>Eukaryota</taxon>
        <taxon>Metazoa</taxon>
        <taxon>Ecdysozoa</taxon>
        <taxon>Nematoda</taxon>
        <taxon>Chromadorea</taxon>
        <taxon>Plectida</taxon>
        <taxon>Plectina</taxon>
        <taxon>Plectoidea</taxon>
        <taxon>Plectidae</taxon>
        <taxon>Plectus</taxon>
    </lineage>
</organism>
<keyword evidence="3 9" id="KW-0812">Transmembrane</keyword>
<evidence type="ECO:0000313" key="12">
    <source>
        <dbReference type="WBParaSite" id="PSAMB.scaffold3662size17376.g22165.t1"/>
    </source>
</evidence>
<keyword evidence="5 9" id="KW-1133">Transmembrane helix</keyword>
<dbReference type="GO" id="GO:0005794">
    <property type="term" value="C:Golgi apparatus"/>
    <property type="evidence" value="ECO:0007669"/>
    <property type="project" value="TreeGrafter"/>
</dbReference>
<name>A0A914WE70_9BILA</name>
<evidence type="ECO:0000256" key="1">
    <source>
        <dbReference type="ARBA" id="ARBA00004606"/>
    </source>
</evidence>
<evidence type="ECO:0000256" key="9">
    <source>
        <dbReference type="SAM" id="Phobius"/>
    </source>
</evidence>
<evidence type="ECO:0000259" key="10">
    <source>
        <dbReference type="PROSITE" id="PS50869"/>
    </source>
</evidence>
<protein>
    <submittedName>
        <fullName evidence="12">BRICHOS domain-containing protein</fullName>
    </submittedName>
</protein>
<feature type="transmembrane region" description="Helical" evidence="9">
    <location>
        <begin position="63"/>
        <end position="88"/>
    </location>
</feature>
<keyword evidence="11" id="KW-1185">Reference proteome</keyword>
<dbReference type="WBParaSite" id="PSAMB.scaffold3662size17376.g22165.t1">
    <property type="protein sequence ID" value="PSAMB.scaffold3662size17376.g22165.t1"/>
    <property type="gene ID" value="PSAMB.scaffold3662size17376.g22165"/>
</dbReference>
<evidence type="ECO:0000256" key="2">
    <source>
        <dbReference type="ARBA" id="ARBA00006794"/>
    </source>
</evidence>
<dbReference type="GO" id="GO:0042985">
    <property type="term" value="P:negative regulation of amyloid precursor protein biosynthetic process"/>
    <property type="evidence" value="ECO:0007669"/>
    <property type="project" value="TreeGrafter"/>
</dbReference>
<comment type="subcellular location">
    <subcellularLocation>
        <location evidence="1">Membrane</location>
        <topology evidence="1">Single-pass type II membrane protein</topology>
    </subcellularLocation>
</comment>
<evidence type="ECO:0000256" key="3">
    <source>
        <dbReference type="ARBA" id="ARBA00022692"/>
    </source>
</evidence>
<evidence type="ECO:0000313" key="11">
    <source>
        <dbReference type="Proteomes" id="UP000887566"/>
    </source>
</evidence>
<dbReference type="AlphaFoldDB" id="A0A914WE70"/>
<evidence type="ECO:0000256" key="5">
    <source>
        <dbReference type="ARBA" id="ARBA00022989"/>
    </source>
</evidence>
<dbReference type="PROSITE" id="PS50869">
    <property type="entry name" value="BRICHOS"/>
    <property type="match status" value="1"/>
</dbReference>
<dbReference type="SMART" id="SM01039">
    <property type="entry name" value="BRICHOS"/>
    <property type="match status" value="1"/>
</dbReference>
<comment type="similarity">
    <text evidence="2">Belongs to the ITM2 family.</text>
</comment>
<evidence type="ECO:0000256" key="4">
    <source>
        <dbReference type="ARBA" id="ARBA00022968"/>
    </source>
</evidence>
<dbReference type="InterPro" id="IPR007084">
    <property type="entry name" value="BRICHOS_dom"/>
</dbReference>
<keyword evidence="8" id="KW-0325">Glycoprotein</keyword>
<keyword evidence="6 9" id="KW-0472">Membrane</keyword>
<dbReference type="PANTHER" id="PTHR10962:SF1">
    <property type="entry name" value="INTEGRAL MEMBRANE PROTEIN 2"/>
    <property type="match status" value="1"/>
</dbReference>
<dbReference type="PANTHER" id="PTHR10962">
    <property type="entry name" value="INTEGRAL TRANSMEMBRANE PROTEIN 2"/>
    <property type="match status" value="1"/>
</dbReference>
<dbReference type="GO" id="GO:0001540">
    <property type="term" value="F:amyloid-beta binding"/>
    <property type="evidence" value="ECO:0007669"/>
    <property type="project" value="TreeGrafter"/>
</dbReference>
<reference evidence="12" key="1">
    <citation type="submission" date="2022-11" db="UniProtKB">
        <authorList>
            <consortium name="WormBaseParasite"/>
        </authorList>
    </citation>
    <scope>IDENTIFICATION</scope>
</reference>
<dbReference type="InterPro" id="IPR040145">
    <property type="entry name" value="ITM2"/>
</dbReference>
<dbReference type="GO" id="GO:0070062">
    <property type="term" value="C:extracellular exosome"/>
    <property type="evidence" value="ECO:0007669"/>
    <property type="project" value="TreeGrafter"/>
</dbReference>
<keyword evidence="7" id="KW-1015">Disulfide bond</keyword>
<evidence type="ECO:0000256" key="7">
    <source>
        <dbReference type="ARBA" id="ARBA00023157"/>
    </source>
</evidence>
<dbReference type="Proteomes" id="UP000887566">
    <property type="component" value="Unplaced"/>
</dbReference>
<evidence type="ECO:0000256" key="8">
    <source>
        <dbReference type="ARBA" id="ARBA00023180"/>
    </source>
</evidence>
<feature type="domain" description="BRICHOS" evidence="10">
    <location>
        <begin position="231"/>
        <end position="328"/>
    </location>
</feature>
<sequence>MTIVTKHQLGDGEKENEMNMKKAGELVSDAETGGFVPPPSRVSVAWAGDVPAEWYTHMRRRRLLTSLCFTLLVLWLLMAAFIGGVLFYRHLHRRPTFYGWCGTSFEEHGQAERLEQRLEIDPDEMYERIEVPKFGGNRPAVFVHDFRQVGPVLECLSVIYETRDDFFLGARRFCPAYVDACVDGGTVQTFGGDRRPSRLAVGQRRLCPMNRPPLFALVIGEHRRDHRSCLSSRSPPIGAPAGQSENLTAIVDVLADRCFVKELDRSHVAPPTSFIDLVQKMENGYYEQNPRVIRESYRVGYPLNKDDLDALGSYMISKQCSDRASFMLRKTPNALERPAPSRRHKRGTDRAVKFSSMNGDIVEINDIIL</sequence>
<keyword evidence="4" id="KW-0735">Signal-anchor</keyword>